<feature type="domain" description="N-acetyltransferase" evidence="1">
    <location>
        <begin position="1"/>
        <end position="150"/>
    </location>
</feature>
<organism evidence="2 3">
    <name type="scientific">Vibrio phage Vc1</name>
    <dbReference type="NCBI Taxonomy" id="1480731"/>
    <lineage>
        <taxon>Viruses</taxon>
        <taxon>Duplodnaviria</taxon>
        <taxon>Heunggongvirae</taxon>
        <taxon>Uroviricota</taxon>
        <taxon>Caudoviricetes</taxon>
        <taxon>Drexlerviridae</taxon>
        <taxon>Jhansiroadvirus</taxon>
        <taxon>Jhansiroadvirus gwaliVC1</taxon>
    </lineage>
</organism>
<dbReference type="SUPFAM" id="SSF55729">
    <property type="entry name" value="Acyl-CoA N-acyltransferases (Nat)"/>
    <property type="match status" value="1"/>
</dbReference>
<dbReference type="GO" id="GO:0016747">
    <property type="term" value="F:acyltransferase activity, transferring groups other than amino-acyl groups"/>
    <property type="evidence" value="ECO:0007669"/>
    <property type="project" value="InterPro"/>
</dbReference>
<dbReference type="Gene3D" id="3.40.630.30">
    <property type="match status" value="1"/>
</dbReference>
<dbReference type="CDD" id="cd04301">
    <property type="entry name" value="NAT_SF"/>
    <property type="match status" value="1"/>
</dbReference>
<keyword evidence="3" id="KW-1185">Reference proteome</keyword>
<accession>X2L0B0</accession>
<evidence type="ECO:0000259" key="1">
    <source>
        <dbReference type="PROSITE" id="PS51186"/>
    </source>
</evidence>
<dbReference type="Proteomes" id="UP000019741">
    <property type="component" value="Segment"/>
</dbReference>
<evidence type="ECO:0000313" key="3">
    <source>
        <dbReference type="Proteomes" id="UP000019741"/>
    </source>
</evidence>
<proteinExistence type="predicted"/>
<dbReference type="PROSITE" id="PS51186">
    <property type="entry name" value="GNAT"/>
    <property type="match status" value="1"/>
</dbReference>
<sequence>MIVRQATLLDLLSLAPLGQLYAEEAQGHQNYPFDLEHCLSNAALTIVDEDGCFLVAFDGDDPVGFLWGSARVLPWSKAKLAFDTILYVKPEKRKSSVGYKLMRAWEEWAKEHNAVEVQISIASGIHEEQSISFFKKLGYSYIGQQLRKEC</sequence>
<dbReference type="InterPro" id="IPR016181">
    <property type="entry name" value="Acyl_CoA_acyltransferase"/>
</dbReference>
<evidence type="ECO:0000313" key="2">
    <source>
        <dbReference type="EMBL" id="AHN84654.1"/>
    </source>
</evidence>
<dbReference type="Pfam" id="PF00583">
    <property type="entry name" value="Acetyltransf_1"/>
    <property type="match status" value="1"/>
</dbReference>
<reference evidence="2 3" key="1">
    <citation type="submission" date="2014-02" db="EMBL/GenBank/DDBJ databases">
        <title>The complete genome of the phage of Vibrio sp. which is highly homologous to Vibro cyclitrophicus was sequenced and analyzed.</title>
        <authorList>
            <person name="Li Z."/>
            <person name="Xu Y."/>
            <person name="Zhang J."/>
        </authorList>
    </citation>
    <scope>NUCLEOTIDE SEQUENCE [LARGE SCALE GENOMIC DNA]</scope>
    <source>
        <strain evidence="2">Phi-Vc1</strain>
    </source>
</reference>
<dbReference type="EMBL" id="KJ502657">
    <property type="protein sequence ID" value="AHN84654.1"/>
    <property type="molecule type" value="Genomic_DNA"/>
</dbReference>
<gene>
    <name evidence="2" type="ORF">PV_003</name>
</gene>
<protein>
    <submittedName>
        <fullName evidence="2">Putative acetyltransferase</fullName>
    </submittedName>
</protein>
<name>X2L0B0_9CAUD</name>
<dbReference type="InterPro" id="IPR000182">
    <property type="entry name" value="GNAT_dom"/>
</dbReference>
<keyword evidence="2" id="KW-0808">Transferase</keyword>